<dbReference type="PANTHER" id="PTHR45527">
    <property type="entry name" value="NONRIBOSOMAL PEPTIDE SYNTHETASE"/>
    <property type="match status" value="1"/>
</dbReference>
<dbReference type="GO" id="GO:0005737">
    <property type="term" value="C:cytoplasm"/>
    <property type="evidence" value="ECO:0007669"/>
    <property type="project" value="TreeGrafter"/>
</dbReference>
<dbReference type="Pfam" id="PF00501">
    <property type="entry name" value="AMP-binding"/>
    <property type="match status" value="1"/>
</dbReference>
<organism evidence="2 3">
    <name type="scientific">Pseudomonas gingeri</name>
    <dbReference type="NCBI Taxonomy" id="117681"/>
    <lineage>
        <taxon>Bacteria</taxon>
        <taxon>Pseudomonadati</taxon>
        <taxon>Pseudomonadota</taxon>
        <taxon>Gammaproteobacteria</taxon>
        <taxon>Pseudomonadales</taxon>
        <taxon>Pseudomonadaceae</taxon>
        <taxon>Pseudomonas</taxon>
    </lineage>
</organism>
<proteinExistence type="predicted"/>
<dbReference type="SUPFAM" id="SSF56801">
    <property type="entry name" value="Acetyl-CoA synthetase-like"/>
    <property type="match status" value="1"/>
</dbReference>
<name>A0A7Y7XHT6_9PSED</name>
<comment type="caution">
    <text evidence="2">The sequence shown here is derived from an EMBL/GenBank/DDBJ whole genome shotgun (WGS) entry which is preliminary data.</text>
</comment>
<reference evidence="2 3" key="1">
    <citation type="submission" date="2020-04" db="EMBL/GenBank/DDBJ databases">
        <title>Molecular characterization of pseudomonads from Agaricus bisporus reveal novel blotch 2 pathogens in Western Europe.</title>
        <authorList>
            <person name="Taparia T."/>
            <person name="Krijger M."/>
            <person name="Haynes E."/>
            <person name="Elpinstone J.G."/>
            <person name="Noble R."/>
            <person name="Van Der Wolf J."/>
        </authorList>
    </citation>
    <scope>NUCLEOTIDE SEQUENCE [LARGE SCALE GENOMIC DNA]</scope>
    <source>
        <strain evidence="2 3">H7001</strain>
    </source>
</reference>
<dbReference type="Proteomes" id="UP000539985">
    <property type="component" value="Unassembled WGS sequence"/>
</dbReference>
<accession>A0A7Y7XHT6</accession>
<evidence type="ECO:0000313" key="3">
    <source>
        <dbReference type="Proteomes" id="UP000539985"/>
    </source>
</evidence>
<dbReference type="InterPro" id="IPR000873">
    <property type="entry name" value="AMP-dep_synth/lig_dom"/>
</dbReference>
<feature type="non-terminal residue" evidence="2">
    <location>
        <position position="1"/>
    </location>
</feature>
<gene>
    <name evidence="2" type="ORF">HX882_24340</name>
</gene>
<sequence length="48" mass="4979">FSTTYEITSVGNGAIPIGRPVGNTRLYVLDAQGEPVPLGVEGELYIGG</sequence>
<feature type="domain" description="AMP-dependent synthetase/ligase" evidence="1">
    <location>
        <begin position="15"/>
        <end position="48"/>
    </location>
</feature>
<dbReference type="GO" id="GO:0031177">
    <property type="term" value="F:phosphopantetheine binding"/>
    <property type="evidence" value="ECO:0007669"/>
    <property type="project" value="TreeGrafter"/>
</dbReference>
<dbReference type="GO" id="GO:0043041">
    <property type="term" value="P:amino acid activation for nonribosomal peptide biosynthetic process"/>
    <property type="evidence" value="ECO:0007669"/>
    <property type="project" value="TreeGrafter"/>
</dbReference>
<dbReference type="AlphaFoldDB" id="A0A7Y7XHT6"/>
<dbReference type="RefSeq" id="WP_177104776.1">
    <property type="nucleotide sequence ID" value="NZ_JACAQB010000021.1"/>
</dbReference>
<dbReference type="InterPro" id="IPR042099">
    <property type="entry name" value="ANL_N_sf"/>
</dbReference>
<dbReference type="GO" id="GO:0044550">
    <property type="term" value="P:secondary metabolite biosynthetic process"/>
    <property type="evidence" value="ECO:0007669"/>
    <property type="project" value="TreeGrafter"/>
</dbReference>
<evidence type="ECO:0000259" key="1">
    <source>
        <dbReference type="Pfam" id="PF00501"/>
    </source>
</evidence>
<evidence type="ECO:0000313" key="2">
    <source>
        <dbReference type="EMBL" id="NWB99027.1"/>
    </source>
</evidence>
<dbReference type="EMBL" id="JACAQB010000021">
    <property type="protein sequence ID" value="NWB99027.1"/>
    <property type="molecule type" value="Genomic_DNA"/>
</dbReference>
<dbReference type="PANTHER" id="PTHR45527:SF1">
    <property type="entry name" value="FATTY ACID SYNTHASE"/>
    <property type="match status" value="1"/>
</dbReference>
<protein>
    <recommendedName>
        <fullName evidence="1">AMP-dependent synthetase/ligase domain-containing protein</fullName>
    </recommendedName>
</protein>
<dbReference type="Gene3D" id="3.40.50.12780">
    <property type="entry name" value="N-terminal domain of ligase-like"/>
    <property type="match status" value="1"/>
</dbReference>
<feature type="non-terminal residue" evidence="2">
    <location>
        <position position="48"/>
    </location>
</feature>